<reference evidence="2" key="2">
    <citation type="submission" date="2020-06" db="EMBL/GenBank/DDBJ databases">
        <title>Helianthus annuus Genome sequencing and assembly Release 2.</title>
        <authorList>
            <person name="Gouzy J."/>
            <person name="Langlade N."/>
            <person name="Munos S."/>
        </authorList>
    </citation>
    <scope>NUCLEOTIDE SEQUENCE</scope>
    <source>
        <tissue evidence="2">Leaves</tissue>
    </source>
</reference>
<organism evidence="2 3">
    <name type="scientific">Helianthus annuus</name>
    <name type="common">Common sunflower</name>
    <dbReference type="NCBI Taxonomy" id="4232"/>
    <lineage>
        <taxon>Eukaryota</taxon>
        <taxon>Viridiplantae</taxon>
        <taxon>Streptophyta</taxon>
        <taxon>Embryophyta</taxon>
        <taxon>Tracheophyta</taxon>
        <taxon>Spermatophyta</taxon>
        <taxon>Magnoliopsida</taxon>
        <taxon>eudicotyledons</taxon>
        <taxon>Gunneridae</taxon>
        <taxon>Pentapetalae</taxon>
        <taxon>asterids</taxon>
        <taxon>campanulids</taxon>
        <taxon>Asterales</taxon>
        <taxon>Asteraceae</taxon>
        <taxon>Asteroideae</taxon>
        <taxon>Heliantheae alliance</taxon>
        <taxon>Heliantheae</taxon>
        <taxon>Helianthus</taxon>
    </lineage>
</organism>
<evidence type="ECO:0000256" key="1">
    <source>
        <dbReference type="ARBA" id="ARBA00022842"/>
    </source>
</evidence>
<gene>
    <name evidence="2" type="ORF">HanXRQr2_Chr10g0451181</name>
</gene>
<protein>
    <submittedName>
        <fullName evidence="2">P-type H(+)-exporting transporter</fullName>
    </submittedName>
</protein>
<proteinExistence type="predicted"/>
<name>A0A9K3N5K0_HELAN</name>
<sequence length="107" mass="12213">MHDNAKTINGALHFGVNVNMINGNQLYLLIILNNYFYFYFCFRLNTTVCDQLAIAKETDRRLGMGTNMYPSSSLLGGHNERCIHCIAALLIEELIEKADGFFFRTQV</sequence>
<keyword evidence="3" id="KW-1185">Reference proteome</keyword>
<dbReference type="EMBL" id="MNCJ02000325">
    <property type="protein sequence ID" value="KAF5787298.1"/>
    <property type="molecule type" value="Genomic_DNA"/>
</dbReference>
<comment type="caution">
    <text evidence="2">The sequence shown here is derived from an EMBL/GenBank/DDBJ whole genome shotgun (WGS) entry which is preliminary data.</text>
</comment>
<accession>A0A9K3N5K0</accession>
<dbReference type="Proteomes" id="UP000215914">
    <property type="component" value="Unassembled WGS sequence"/>
</dbReference>
<reference evidence="2" key="1">
    <citation type="journal article" date="2017" name="Nature">
        <title>The sunflower genome provides insights into oil metabolism, flowering and Asterid evolution.</title>
        <authorList>
            <person name="Badouin H."/>
            <person name="Gouzy J."/>
            <person name="Grassa C.J."/>
            <person name="Murat F."/>
            <person name="Staton S.E."/>
            <person name="Cottret L."/>
            <person name="Lelandais-Briere C."/>
            <person name="Owens G.L."/>
            <person name="Carrere S."/>
            <person name="Mayjonade B."/>
            <person name="Legrand L."/>
            <person name="Gill N."/>
            <person name="Kane N.C."/>
            <person name="Bowers J.E."/>
            <person name="Hubner S."/>
            <person name="Bellec A."/>
            <person name="Berard A."/>
            <person name="Berges H."/>
            <person name="Blanchet N."/>
            <person name="Boniface M.C."/>
            <person name="Brunel D."/>
            <person name="Catrice O."/>
            <person name="Chaidir N."/>
            <person name="Claudel C."/>
            <person name="Donnadieu C."/>
            <person name="Faraut T."/>
            <person name="Fievet G."/>
            <person name="Helmstetter N."/>
            <person name="King M."/>
            <person name="Knapp S.J."/>
            <person name="Lai Z."/>
            <person name="Le Paslier M.C."/>
            <person name="Lippi Y."/>
            <person name="Lorenzon L."/>
            <person name="Mandel J.R."/>
            <person name="Marage G."/>
            <person name="Marchand G."/>
            <person name="Marquand E."/>
            <person name="Bret-Mestries E."/>
            <person name="Morien E."/>
            <person name="Nambeesan S."/>
            <person name="Nguyen T."/>
            <person name="Pegot-Espagnet P."/>
            <person name="Pouilly N."/>
            <person name="Raftis F."/>
            <person name="Sallet E."/>
            <person name="Schiex T."/>
            <person name="Thomas J."/>
            <person name="Vandecasteele C."/>
            <person name="Vares D."/>
            <person name="Vear F."/>
            <person name="Vautrin S."/>
            <person name="Crespi M."/>
            <person name="Mangin B."/>
            <person name="Burke J.M."/>
            <person name="Salse J."/>
            <person name="Munos S."/>
            <person name="Vincourt P."/>
            <person name="Rieseberg L.H."/>
            <person name="Langlade N.B."/>
        </authorList>
    </citation>
    <scope>NUCLEOTIDE SEQUENCE</scope>
    <source>
        <tissue evidence="2">Leaves</tissue>
    </source>
</reference>
<dbReference type="PANTHER" id="PTHR42861">
    <property type="entry name" value="CALCIUM-TRANSPORTING ATPASE"/>
    <property type="match status" value="1"/>
</dbReference>
<dbReference type="AlphaFoldDB" id="A0A9K3N5K0"/>
<evidence type="ECO:0000313" key="3">
    <source>
        <dbReference type="Proteomes" id="UP000215914"/>
    </source>
</evidence>
<keyword evidence="1" id="KW-0460">Magnesium</keyword>
<dbReference type="Gramene" id="mRNA:HanXRQr2_Chr10g0451181">
    <property type="protein sequence ID" value="mRNA:HanXRQr2_Chr10g0451181"/>
    <property type="gene ID" value="HanXRQr2_Chr10g0451181"/>
</dbReference>
<evidence type="ECO:0000313" key="2">
    <source>
        <dbReference type="EMBL" id="KAF5787298.1"/>
    </source>
</evidence>